<protein>
    <submittedName>
        <fullName evidence="2">VOC family protein</fullName>
    </submittedName>
</protein>
<dbReference type="Pfam" id="PF06983">
    <property type="entry name" value="3-dmu-9_3-mt"/>
    <property type="match status" value="1"/>
</dbReference>
<proteinExistence type="predicted"/>
<dbReference type="PANTHER" id="PTHR33990">
    <property type="entry name" value="PROTEIN YJDN-RELATED"/>
    <property type="match status" value="1"/>
</dbReference>
<reference evidence="2" key="1">
    <citation type="submission" date="2022-08" db="EMBL/GenBank/DDBJ databases">
        <authorList>
            <person name="Deng Y."/>
            <person name="Han X.-F."/>
            <person name="Zhang Y.-Q."/>
        </authorList>
    </citation>
    <scope>NUCLEOTIDE SEQUENCE</scope>
    <source>
        <strain evidence="2">CPCC 203386</strain>
    </source>
</reference>
<keyword evidence="3" id="KW-1185">Reference proteome</keyword>
<dbReference type="InterPro" id="IPR009725">
    <property type="entry name" value="3_dmu_93_MTrfase"/>
</dbReference>
<feature type="domain" description="PhnB-like" evidence="1">
    <location>
        <begin position="3"/>
        <end position="118"/>
    </location>
</feature>
<dbReference type="PIRSF" id="PIRSF021700">
    <property type="entry name" value="3_dmu_93_MTrfase"/>
    <property type="match status" value="1"/>
</dbReference>
<evidence type="ECO:0000313" key="2">
    <source>
        <dbReference type="EMBL" id="MCS5732811.1"/>
    </source>
</evidence>
<dbReference type="CDD" id="cd06588">
    <property type="entry name" value="PhnB_like"/>
    <property type="match status" value="1"/>
</dbReference>
<evidence type="ECO:0000259" key="1">
    <source>
        <dbReference type="Pfam" id="PF06983"/>
    </source>
</evidence>
<gene>
    <name evidence="2" type="ORF">N1032_03520</name>
</gene>
<sequence length="159" mass="17309">MSQKISTFLWYDTEAEQAAEFYVSLFDDSRILNVTRYPEGSPMPGGVALGVEFVLAGIEYQALNGGPGHPFTDAVSMFTRADDQAEIDRLWNAFTADGGEPGPCGWVKDRFGLWWQVVPQILNVLLADPDPAKASATLQAMLAMSKLDIAELRAAHDAG</sequence>
<accession>A0ABT2GY63</accession>
<dbReference type="PANTHER" id="PTHR33990:SF2">
    <property type="entry name" value="PHNB-LIKE DOMAIN-CONTAINING PROTEIN"/>
    <property type="match status" value="1"/>
</dbReference>
<evidence type="ECO:0000313" key="3">
    <source>
        <dbReference type="Proteomes" id="UP001165586"/>
    </source>
</evidence>
<dbReference type="InterPro" id="IPR028973">
    <property type="entry name" value="PhnB-like"/>
</dbReference>
<organism evidence="2 3">
    <name type="scientific">Herbiconiux daphne</name>
    <dbReference type="NCBI Taxonomy" id="2970914"/>
    <lineage>
        <taxon>Bacteria</taxon>
        <taxon>Bacillati</taxon>
        <taxon>Actinomycetota</taxon>
        <taxon>Actinomycetes</taxon>
        <taxon>Micrococcales</taxon>
        <taxon>Microbacteriaceae</taxon>
        <taxon>Herbiconiux</taxon>
    </lineage>
</organism>
<dbReference type="Gene3D" id="3.10.180.10">
    <property type="entry name" value="2,3-Dihydroxybiphenyl 1,2-Dioxygenase, domain 1"/>
    <property type="match status" value="1"/>
</dbReference>
<dbReference type="RefSeq" id="WP_259537466.1">
    <property type="nucleotide sequence ID" value="NZ_JANLCJ010000001.1"/>
</dbReference>
<name>A0ABT2GY63_9MICO</name>
<dbReference type="EMBL" id="JANLCJ010000001">
    <property type="protein sequence ID" value="MCS5732811.1"/>
    <property type="molecule type" value="Genomic_DNA"/>
</dbReference>
<dbReference type="SUPFAM" id="SSF54593">
    <property type="entry name" value="Glyoxalase/Bleomycin resistance protein/Dihydroxybiphenyl dioxygenase"/>
    <property type="match status" value="1"/>
</dbReference>
<dbReference type="InterPro" id="IPR029068">
    <property type="entry name" value="Glyas_Bleomycin-R_OHBP_Dase"/>
</dbReference>
<dbReference type="Proteomes" id="UP001165586">
    <property type="component" value="Unassembled WGS sequence"/>
</dbReference>
<comment type="caution">
    <text evidence="2">The sequence shown here is derived from an EMBL/GenBank/DDBJ whole genome shotgun (WGS) entry which is preliminary data.</text>
</comment>